<accession>A0A955RLY0</accession>
<dbReference type="Proteomes" id="UP000714915">
    <property type="component" value="Unassembled WGS sequence"/>
</dbReference>
<feature type="domain" description="PIN" evidence="1">
    <location>
        <begin position="10"/>
        <end position="127"/>
    </location>
</feature>
<dbReference type="SUPFAM" id="SSF88723">
    <property type="entry name" value="PIN domain-like"/>
    <property type="match status" value="1"/>
</dbReference>
<dbReference type="InterPro" id="IPR029060">
    <property type="entry name" value="PIN-like_dom_sf"/>
</dbReference>
<reference evidence="2" key="1">
    <citation type="submission" date="2020-04" db="EMBL/GenBank/DDBJ databases">
        <authorList>
            <person name="Zhang T."/>
        </authorList>
    </citation>
    <scope>NUCLEOTIDE SEQUENCE</scope>
    <source>
        <strain evidence="2">HKST-UBA09</strain>
    </source>
</reference>
<comment type="caution">
    <text evidence="2">The sequence shown here is derived from an EMBL/GenBank/DDBJ whole genome shotgun (WGS) entry which is preliminary data.</text>
</comment>
<dbReference type="InterPro" id="IPR002716">
    <property type="entry name" value="PIN_dom"/>
</dbReference>
<dbReference type="Pfam" id="PF01850">
    <property type="entry name" value="PIN"/>
    <property type="match status" value="1"/>
</dbReference>
<protein>
    <submittedName>
        <fullName evidence="2">PIN domain-containing protein</fullName>
    </submittedName>
</protein>
<dbReference type="EMBL" id="JAGQLF010000016">
    <property type="protein sequence ID" value="MCA9386788.1"/>
    <property type="molecule type" value="Genomic_DNA"/>
</dbReference>
<dbReference type="PANTHER" id="PTHR36173">
    <property type="entry name" value="RIBONUCLEASE VAPC16-RELATED"/>
    <property type="match status" value="1"/>
</dbReference>
<proteinExistence type="predicted"/>
<name>A0A955RLY0_9BACT</name>
<organism evidence="2 3">
    <name type="scientific">Candidatus Dojkabacteria bacterium</name>
    <dbReference type="NCBI Taxonomy" id="2099670"/>
    <lineage>
        <taxon>Bacteria</taxon>
        <taxon>Candidatus Dojkabacteria</taxon>
    </lineage>
</organism>
<gene>
    <name evidence="2" type="ORF">KC669_02015</name>
</gene>
<dbReference type="InterPro" id="IPR052919">
    <property type="entry name" value="TA_system_RNase"/>
</dbReference>
<evidence type="ECO:0000313" key="2">
    <source>
        <dbReference type="EMBL" id="MCA9386788.1"/>
    </source>
</evidence>
<sequence length="132" mass="15101">MEGRSESGIVFLDTHIVVWLYASDSSRLSSRALDLIEENDLFVSPMVELELQYLYEIGRIIKTPEEVLQELSYSIGLQVADSSLKKLIKTAKTLTWTRDPFDKMITAEAMLSDSYLISVDNKIRENYEKCIS</sequence>
<evidence type="ECO:0000313" key="3">
    <source>
        <dbReference type="Proteomes" id="UP000714915"/>
    </source>
</evidence>
<evidence type="ECO:0000259" key="1">
    <source>
        <dbReference type="Pfam" id="PF01850"/>
    </source>
</evidence>
<dbReference type="AlphaFoldDB" id="A0A955RLY0"/>
<reference evidence="2" key="2">
    <citation type="journal article" date="2021" name="Microbiome">
        <title>Successional dynamics and alternative stable states in a saline activated sludge microbial community over 9 years.</title>
        <authorList>
            <person name="Wang Y."/>
            <person name="Ye J."/>
            <person name="Ju F."/>
            <person name="Liu L."/>
            <person name="Boyd J.A."/>
            <person name="Deng Y."/>
            <person name="Parks D.H."/>
            <person name="Jiang X."/>
            <person name="Yin X."/>
            <person name="Woodcroft B.J."/>
            <person name="Tyson G.W."/>
            <person name="Hugenholtz P."/>
            <person name="Polz M.F."/>
            <person name="Zhang T."/>
        </authorList>
    </citation>
    <scope>NUCLEOTIDE SEQUENCE</scope>
    <source>
        <strain evidence="2">HKST-UBA09</strain>
    </source>
</reference>